<dbReference type="Gene3D" id="3.20.20.80">
    <property type="entry name" value="Glycosidases"/>
    <property type="match status" value="1"/>
</dbReference>
<dbReference type="PANTHER" id="PTHR23421">
    <property type="entry name" value="BETA-GALACTOSIDASE RELATED"/>
    <property type="match status" value="1"/>
</dbReference>
<evidence type="ECO:0000256" key="3">
    <source>
        <dbReference type="ARBA" id="ARBA00012756"/>
    </source>
</evidence>
<dbReference type="EMBL" id="PKPP01008889">
    <property type="protein sequence ID" value="PWA49525.1"/>
    <property type="molecule type" value="Genomic_DNA"/>
</dbReference>
<evidence type="ECO:0000313" key="7">
    <source>
        <dbReference type="Proteomes" id="UP000245207"/>
    </source>
</evidence>
<evidence type="ECO:0000256" key="1">
    <source>
        <dbReference type="ARBA" id="ARBA00001412"/>
    </source>
</evidence>
<accession>A0A2U1LKL2</accession>
<reference evidence="6 7" key="1">
    <citation type="journal article" date="2018" name="Mol. Plant">
        <title>The genome of Artemisia annua provides insight into the evolution of Asteraceae family and artemisinin biosynthesis.</title>
        <authorList>
            <person name="Shen Q."/>
            <person name="Zhang L."/>
            <person name="Liao Z."/>
            <person name="Wang S."/>
            <person name="Yan T."/>
            <person name="Shi P."/>
            <person name="Liu M."/>
            <person name="Fu X."/>
            <person name="Pan Q."/>
            <person name="Wang Y."/>
            <person name="Lv Z."/>
            <person name="Lu X."/>
            <person name="Zhang F."/>
            <person name="Jiang W."/>
            <person name="Ma Y."/>
            <person name="Chen M."/>
            <person name="Hao X."/>
            <person name="Li L."/>
            <person name="Tang Y."/>
            <person name="Lv G."/>
            <person name="Zhou Y."/>
            <person name="Sun X."/>
            <person name="Brodelius P.E."/>
            <person name="Rose J.K.C."/>
            <person name="Tang K."/>
        </authorList>
    </citation>
    <scope>NUCLEOTIDE SEQUENCE [LARGE SCALE GENOMIC DNA]</scope>
    <source>
        <strain evidence="7">cv. Huhao1</strain>
        <tissue evidence="6">Leaf</tissue>
    </source>
</reference>
<protein>
    <recommendedName>
        <fullName evidence="3">beta-galactosidase</fullName>
        <ecNumber evidence="3">3.2.1.23</ecNumber>
    </recommendedName>
</protein>
<evidence type="ECO:0000256" key="4">
    <source>
        <dbReference type="SAM" id="MobiDB-lite"/>
    </source>
</evidence>
<evidence type="ECO:0000313" key="6">
    <source>
        <dbReference type="EMBL" id="PWA49525.1"/>
    </source>
</evidence>
<evidence type="ECO:0000256" key="2">
    <source>
        <dbReference type="ARBA" id="ARBA00009809"/>
    </source>
</evidence>
<feature type="region of interest" description="Disordered" evidence="4">
    <location>
        <begin position="201"/>
        <end position="227"/>
    </location>
</feature>
<dbReference type="InterPro" id="IPR031330">
    <property type="entry name" value="Gly_Hdrlase_35_cat"/>
</dbReference>
<dbReference type="GO" id="GO:0004565">
    <property type="term" value="F:beta-galactosidase activity"/>
    <property type="evidence" value="ECO:0007669"/>
    <property type="project" value="UniProtKB-EC"/>
</dbReference>
<evidence type="ECO:0000259" key="5">
    <source>
        <dbReference type="Pfam" id="PF01301"/>
    </source>
</evidence>
<keyword evidence="7" id="KW-1185">Reference proteome</keyword>
<dbReference type="EC" id="3.2.1.23" evidence="3"/>
<dbReference type="STRING" id="35608.A0A2U1LKL2"/>
<sequence>MTRRRGDERSVSQSFEMWPDLIAKSKEGGADVVQTYIFWSGHEPVRGQYNFKDRYDLVKFVKLVGESGLGFPVWLRDIPGIEEMKRFVKKIVDVMRDESLFSWQGGPIIMLQIENGYGNIEGEYGQKGKDYVKWAANMAVGLGAGVPWVMCKQTDAPEYIIDACNGYYCDGFKPNSNKKLVMWTENWDGCDPVLPKIMDKDTSKLDSEQKSVIQEKKKTRNIGSDEA</sequence>
<feature type="domain" description="Glycoside hydrolase 35 catalytic" evidence="5">
    <location>
        <begin position="16"/>
        <end position="215"/>
    </location>
</feature>
<dbReference type="InterPro" id="IPR017853">
    <property type="entry name" value="GH"/>
</dbReference>
<dbReference type="SUPFAM" id="SSF51445">
    <property type="entry name" value="(Trans)glycosidases"/>
    <property type="match status" value="1"/>
</dbReference>
<dbReference type="OrthoDB" id="1657402at2759"/>
<proteinExistence type="inferred from homology"/>
<keyword evidence="6" id="KW-0430">Lectin</keyword>
<comment type="similarity">
    <text evidence="2">Belongs to the glycosyl hydrolase 35 family.</text>
</comment>
<comment type="catalytic activity">
    <reaction evidence="1">
        <text>Hydrolysis of terminal non-reducing beta-D-galactose residues in beta-D-galactosides.</text>
        <dbReference type="EC" id="3.2.1.23"/>
    </reaction>
</comment>
<gene>
    <name evidence="6" type="ORF">CTI12_AA479850</name>
</gene>
<feature type="compositionally biased region" description="Basic and acidic residues" evidence="4">
    <location>
        <begin position="201"/>
        <end position="216"/>
    </location>
</feature>
<dbReference type="Proteomes" id="UP000245207">
    <property type="component" value="Unassembled WGS sequence"/>
</dbReference>
<dbReference type="InterPro" id="IPR001944">
    <property type="entry name" value="Glycoside_Hdrlase_35"/>
</dbReference>
<dbReference type="GO" id="GO:0005975">
    <property type="term" value="P:carbohydrate metabolic process"/>
    <property type="evidence" value="ECO:0007669"/>
    <property type="project" value="InterPro"/>
</dbReference>
<organism evidence="6 7">
    <name type="scientific">Artemisia annua</name>
    <name type="common">Sweet wormwood</name>
    <dbReference type="NCBI Taxonomy" id="35608"/>
    <lineage>
        <taxon>Eukaryota</taxon>
        <taxon>Viridiplantae</taxon>
        <taxon>Streptophyta</taxon>
        <taxon>Embryophyta</taxon>
        <taxon>Tracheophyta</taxon>
        <taxon>Spermatophyta</taxon>
        <taxon>Magnoliopsida</taxon>
        <taxon>eudicotyledons</taxon>
        <taxon>Gunneridae</taxon>
        <taxon>Pentapetalae</taxon>
        <taxon>asterids</taxon>
        <taxon>campanulids</taxon>
        <taxon>Asterales</taxon>
        <taxon>Asteraceae</taxon>
        <taxon>Asteroideae</taxon>
        <taxon>Anthemideae</taxon>
        <taxon>Artemisiinae</taxon>
        <taxon>Artemisia</taxon>
    </lineage>
</organism>
<dbReference type="AlphaFoldDB" id="A0A2U1LKL2"/>
<comment type="caution">
    <text evidence="6">The sequence shown here is derived from an EMBL/GenBank/DDBJ whole genome shotgun (WGS) entry which is preliminary data.</text>
</comment>
<name>A0A2U1LKL2_ARTAN</name>
<dbReference type="GO" id="GO:0030246">
    <property type="term" value="F:carbohydrate binding"/>
    <property type="evidence" value="ECO:0007669"/>
    <property type="project" value="UniProtKB-KW"/>
</dbReference>
<dbReference type="Pfam" id="PF01301">
    <property type="entry name" value="Glyco_hydro_35"/>
    <property type="match status" value="1"/>
</dbReference>